<accession>A0ABP7V925</accession>
<feature type="transmembrane region" description="Helical" evidence="1">
    <location>
        <begin position="136"/>
        <end position="157"/>
    </location>
</feature>
<comment type="caution">
    <text evidence="3">The sequence shown here is derived from an EMBL/GenBank/DDBJ whole genome shotgun (WGS) entry which is preliminary data.</text>
</comment>
<reference evidence="4" key="1">
    <citation type="journal article" date="2019" name="Int. J. Syst. Evol. Microbiol.">
        <title>The Global Catalogue of Microorganisms (GCM) 10K type strain sequencing project: providing services to taxonomists for standard genome sequencing and annotation.</title>
        <authorList>
            <consortium name="The Broad Institute Genomics Platform"/>
            <consortium name="The Broad Institute Genome Sequencing Center for Infectious Disease"/>
            <person name="Wu L."/>
            <person name="Ma J."/>
        </authorList>
    </citation>
    <scope>NUCLEOTIDE SEQUENCE [LARGE SCALE GENOMIC DNA]</scope>
    <source>
        <strain evidence="4">JCM 17250</strain>
    </source>
</reference>
<feature type="transmembrane region" description="Helical" evidence="1">
    <location>
        <begin position="32"/>
        <end position="52"/>
    </location>
</feature>
<dbReference type="Pfam" id="PF18917">
    <property type="entry name" value="LiaI-LiaF-like_TM1"/>
    <property type="match status" value="1"/>
</dbReference>
<evidence type="ECO:0000256" key="1">
    <source>
        <dbReference type="SAM" id="Phobius"/>
    </source>
</evidence>
<dbReference type="Proteomes" id="UP001501734">
    <property type="component" value="Unassembled WGS sequence"/>
</dbReference>
<keyword evidence="1" id="KW-0812">Transmembrane</keyword>
<dbReference type="RefSeq" id="WP_344910243.1">
    <property type="nucleotide sequence ID" value="NZ_BAABDL010000034.1"/>
</dbReference>
<feature type="domain" description="LiaI-LiaF-like transmembrane region" evidence="2">
    <location>
        <begin position="7"/>
        <end position="47"/>
    </location>
</feature>
<protein>
    <recommendedName>
        <fullName evidence="2">LiaI-LiaF-like transmembrane region domain-containing protein</fullName>
    </recommendedName>
</protein>
<feature type="transmembrane region" description="Helical" evidence="1">
    <location>
        <begin position="59"/>
        <end position="78"/>
    </location>
</feature>
<feature type="transmembrane region" description="Helical" evidence="1">
    <location>
        <begin position="84"/>
        <end position="100"/>
    </location>
</feature>
<dbReference type="EMBL" id="BAABDL010000034">
    <property type="protein sequence ID" value="GAA4062211.1"/>
    <property type="molecule type" value="Genomic_DNA"/>
</dbReference>
<keyword evidence="4" id="KW-1185">Reference proteome</keyword>
<evidence type="ECO:0000313" key="4">
    <source>
        <dbReference type="Proteomes" id="UP001501734"/>
    </source>
</evidence>
<feature type="transmembrane region" description="Helical" evidence="1">
    <location>
        <begin position="7"/>
        <end position="26"/>
    </location>
</feature>
<sequence>MRKKNYLLAFILIGVGLYFLLEQFSIPFLDGLMTWPTLLIILGVSLFIHSYLSRDYDKLFPSVILLGLGIHFHAVALYPNWVEHWSVYAIIIGMAFLVRYQKMKVGLYPGLIMLFVGLFMLFSITNNQFSQTMDSLIKIIEDYWPVGLIAFGVYLLFKKK</sequence>
<dbReference type="InterPro" id="IPR043726">
    <property type="entry name" value="LiaI-LiaF-like_TM1"/>
</dbReference>
<evidence type="ECO:0000313" key="3">
    <source>
        <dbReference type="EMBL" id="GAA4062211.1"/>
    </source>
</evidence>
<feature type="transmembrane region" description="Helical" evidence="1">
    <location>
        <begin position="107"/>
        <end position="124"/>
    </location>
</feature>
<organism evidence="3 4">
    <name type="scientific">Amphibacillus indicireducens</name>
    <dbReference type="NCBI Taxonomy" id="1076330"/>
    <lineage>
        <taxon>Bacteria</taxon>
        <taxon>Bacillati</taxon>
        <taxon>Bacillota</taxon>
        <taxon>Bacilli</taxon>
        <taxon>Bacillales</taxon>
        <taxon>Bacillaceae</taxon>
        <taxon>Amphibacillus</taxon>
    </lineage>
</organism>
<proteinExistence type="predicted"/>
<name>A0ABP7V925_9BACI</name>
<gene>
    <name evidence="3" type="ORF">GCM10022410_06280</name>
</gene>
<evidence type="ECO:0000259" key="2">
    <source>
        <dbReference type="Pfam" id="PF18917"/>
    </source>
</evidence>
<keyword evidence="1" id="KW-0472">Membrane</keyword>
<keyword evidence="1" id="KW-1133">Transmembrane helix</keyword>